<sequence>EPRGTEKRHGEDGGGWSAQAGHRRLRALLPRPGGGGDRLHRRGQHRAARVAAAAGGRD</sequence>
<dbReference type="EMBL" id="CADCUO010000180">
    <property type="protein sequence ID" value="CAA9407742.1"/>
    <property type="molecule type" value="Genomic_DNA"/>
</dbReference>
<protein>
    <submittedName>
        <fullName evidence="2">Uncharacterized protein</fullName>
    </submittedName>
</protein>
<name>A0A6J4PA51_9ACTN</name>
<feature type="compositionally biased region" description="Basic and acidic residues" evidence="1">
    <location>
        <begin position="1"/>
        <end position="12"/>
    </location>
</feature>
<feature type="compositionally biased region" description="Low complexity" evidence="1">
    <location>
        <begin position="49"/>
        <end position="58"/>
    </location>
</feature>
<evidence type="ECO:0000256" key="1">
    <source>
        <dbReference type="SAM" id="MobiDB-lite"/>
    </source>
</evidence>
<proteinExistence type="predicted"/>
<feature type="non-terminal residue" evidence="2">
    <location>
        <position position="1"/>
    </location>
</feature>
<feature type="non-terminal residue" evidence="2">
    <location>
        <position position="58"/>
    </location>
</feature>
<feature type="compositionally biased region" description="Basic residues" evidence="1">
    <location>
        <begin position="39"/>
        <end position="48"/>
    </location>
</feature>
<organism evidence="2">
    <name type="scientific">uncultured Propionibacteriaceae bacterium</name>
    <dbReference type="NCBI Taxonomy" id="257457"/>
    <lineage>
        <taxon>Bacteria</taxon>
        <taxon>Bacillati</taxon>
        <taxon>Actinomycetota</taxon>
        <taxon>Actinomycetes</taxon>
        <taxon>Propionibacteriales</taxon>
        <taxon>Propionibacteriaceae</taxon>
        <taxon>environmental samples</taxon>
    </lineage>
</organism>
<evidence type="ECO:0000313" key="2">
    <source>
        <dbReference type="EMBL" id="CAA9407742.1"/>
    </source>
</evidence>
<feature type="region of interest" description="Disordered" evidence="1">
    <location>
        <begin position="1"/>
        <end position="58"/>
    </location>
</feature>
<accession>A0A6J4PA51</accession>
<reference evidence="2" key="1">
    <citation type="submission" date="2020-02" db="EMBL/GenBank/DDBJ databases">
        <authorList>
            <person name="Meier V. D."/>
        </authorList>
    </citation>
    <scope>NUCLEOTIDE SEQUENCE</scope>
    <source>
        <strain evidence="2">AVDCRST_MAG75</strain>
    </source>
</reference>
<gene>
    <name evidence="2" type="ORF">AVDCRST_MAG75-2543</name>
</gene>
<dbReference type="AlphaFoldDB" id="A0A6J4PA51"/>